<sequence length="390" mass="41989">MKALIFFLITSQIAHAVDWRGNNWAMGCDFRGNDLSSVRVPGDQCGGTCAGTNDCTHFTWTSYEGGTCWMKRGTVSRNNAFDTDDKSIVCGIFEEKMGGNRGGGIQWNGNWAMGCDFRGNDLSNAQIRGEDCGGRCASTPGCTHFTWTSHNGGTCWMKQGSVSKDNAFSNADKSVVCGLIDGQPSGGGRDRLYNILATRHVNGGGDACALPSANYVVNLPFALGSVAELGYMSFKPDLCGHVLNIDCGNGAMDIIITNSNYGGGMDLYSDATWPRATNNKPPGEARCSAQLVNKNSIAGSSYQCFYKPGTGTNNPWYRNVGLLNTEGKLVTGATVDGRSGQHRGDNPYYAFDLGRAIDANEEITFNFDDGSSHKVRFSQCVDTGSEQQWR</sequence>
<proteinExistence type="predicted"/>
<feature type="domain" description="Apple" evidence="2">
    <location>
        <begin position="29"/>
        <end position="71"/>
    </location>
</feature>
<keyword evidence="3" id="KW-1185">Reference proteome</keyword>
<feature type="domain" description="Apple" evidence="2">
    <location>
        <begin position="116"/>
        <end position="158"/>
    </location>
</feature>
<dbReference type="Gene3D" id="3.50.4.10">
    <property type="entry name" value="Hepatocyte Growth Factor"/>
    <property type="match status" value="2"/>
</dbReference>
<dbReference type="Proteomes" id="UP000887565">
    <property type="component" value="Unplaced"/>
</dbReference>
<evidence type="ECO:0000259" key="2">
    <source>
        <dbReference type="Pfam" id="PF14295"/>
    </source>
</evidence>
<dbReference type="Pfam" id="PF14295">
    <property type="entry name" value="PAN_4"/>
    <property type="match status" value="2"/>
</dbReference>
<dbReference type="WBParaSite" id="nRc.2.0.1.t23245-RA">
    <property type="protein sequence ID" value="nRc.2.0.1.t23245-RA"/>
    <property type="gene ID" value="nRc.2.0.1.g23245"/>
</dbReference>
<name>A0A915JBS5_ROMCU</name>
<feature type="signal peptide" evidence="1">
    <location>
        <begin position="1"/>
        <end position="16"/>
    </location>
</feature>
<reference evidence="4" key="1">
    <citation type="submission" date="2022-11" db="UniProtKB">
        <authorList>
            <consortium name="WormBaseParasite"/>
        </authorList>
    </citation>
    <scope>IDENTIFICATION</scope>
</reference>
<evidence type="ECO:0000256" key="1">
    <source>
        <dbReference type="SAM" id="SignalP"/>
    </source>
</evidence>
<dbReference type="AlphaFoldDB" id="A0A915JBS5"/>
<organism evidence="3 4">
    <name type="scientific">Romanomermis culicivorax</name>
    <name type="common">Nematode worm</name>
    <dbReference type="NCBI Taxonomy" id="13658"/>
    <lineage>
        <taxon>Eukaryota</taxon>
        <taxon>Metazoa</taxon>
        <taxon>Ecdysozoa</taxon>
        <taxon>Nematoda</taxon>
        <taxon>Enoplea</taxon>
        <taxon>Dorylaimia</taxon>
        <taxon>Mermithida</taxon>
        <taxon>Mermithoidea</taxon>
        <taxon>Mermithidae</taxon>
        <taxon>Romanomermis</taxon>
    </lineage>
</organism>
<evidence type="ECO:0000313" key="4">
    <source>
        <dbReference type="WBParaSite" id="nRc.2.0.1.t23245-RA"/>
    </source>
</evidence>
<dbReference type="InterPro" id="IPR003609">
    <property type="entry name" value="Pan_app"/>
</dbReference>
<accession>A0A915JBS5</accession>
<dbReference type="OMA" id="CDFRGND"/>
<evidence type="ECO:0000313" key="3">
    <source>
        <dbReference type="Proteomes" id="UP000887565"/>
    </source>
</evidence>
<feature type="chain" id="PRO_5037597242" evidence="1">
    <location>
        <begin position="17"/>
        <end position="390"/>
    </location>
</feature>
<protein>
    <submittedName>
        <fullName evidence="4">Apple domain-containing protein</fullName>
    </submittedName>
</protein>
<keyword evidence="1" id="KW-0732">Signal</keyword>